<keyword evidence="2" id="KW-1185">Reference proteome</keyword>
<sequence>MPQSLANANKPIEIVQVGINWWGYKIYTTANGLNIVDNGDGLHTLSDNDDVDSDPYARVKANRFKIVDKFSY</sequence>
<organism evidence="1 2">
    <name type="scientific">uncultured phage cr123_1</name>
    <dbReference type="NCBI Taxonomy" id="2986401"/>
    <lineage>
        <taxon>Viruses</taxon>
        <taxon>Duplodnaviria</taxon>
        <taxon>Heunggongvirae</taxon>
        <taxon>Uroviricota</taxon>
        <taxon>Caudoviricetes</taxon>
        <taxon>Crassvirales</taxon>
        <taxon>Intestiviridae</taxon>
        <taxon>Crudevirinae</taxon>
        <taxon>Delmidovirus</taxon>
        <taxon>Delmidovirus copri</taxon>
    </lineage>
</organism>
<dbReference type="Proteomes" id="UP000827429">
    <property type="component" value="Segment"/>
</dbReference>
<dbReference type="EMBL" id="MZ130476">
    <property type="protein sequence ID" value="QWM89234.1"/>
    <property type="molecule type" value="Genomic_DNA"/>
</dbReference>
<evidence type="ECO:0000313" key="2">
    <source>
        <dbReference type="Proteomes" id="UP000827429"/>
    </source>
</evidence>
<proteinExistence type="predicted"/>
<accession>A0AAE7RW77</accession>
<evidence type="ECO:0000313" key="1">
    <source>
        <dbReference type="EMBL" id="QWM89234.1"/>
    </source>
</evidence>
<protein>
    <submittedName>
        <fullName evidence="1">Uncharacterized protein</fullName>
    </submittedName>
</protein>
<dbReference type="GeneID" id="75691359"/>
<reference evidence="1 2" key="1">
    <citation type="submission" date="2021-04" db="EMBL/GenBank/DDBJ databases">
        <authorList>
            <person name="Shkoporov A.N."/>
            <person name="Stockdale S.R."/>
            <person name="Guerin E."/>
            <person name="Ross R.P."/>
            <person name="Hill C."/>
        </authorList>
    </citation>
    <scope>NUCLEOTIDE SEQUENCE [LARGE SCALE GENOMIC DNA]</scope>
    <source>
        <strain evidence="2">cr123_1</strain>
    </source>
</reference>
<name>A0AAE7RW77_9CAUD</name>
<gene>
    <name evidence="1" type="primary">gp_15335</name>
</gene>
<dbReference type="RefSeq" id="YP_010358806.1">
    <property type="nucleotide sequence ID" value="NC_062766.1"/>
</dbReference>
<dbReference type="KEGG" id="vg:75691359"/>